<reference evidence="1" key="1">
    <citation type="submission" date="2018-02" db="EMBL/GenBank/DDBJ databases">
        <title>Rhizophora mucronata_Transcriptome.</title>
        <authorList>
            <person name="Meera S.P."/>
            <person name="Sreeshan A."/>
            <person name="Augustine A."/>
        </authorList>
    </citation>
    <scope>NUCLEOTIDE SEQUENCE</scope>
    <source>
        <tissue evidence="1">Leaf</tissue>
    </source>
</reference>
<proteinExistence type="predicted"/>
<accession>A0A2P2QW39</accession>
<dbReference type="EMBL" id="GGEC01090745">
    <property type="protein sequence ID" value="MBX71229.1"/>
    <property type="molecule type" value="Transcribed_RNA"/>
</dbReference>
<dbReference type="AlphaFoldDB" id="A0A2P2QW39"/>
<sequence length="30" mass="3642">MQRMKNHKIAHSCFNPFSGFWKEERMGDDN</sequence>
<protein>
    <submittedName>
        <fullName evidence="1">Uncharacterized protein</fullName>
    </submittedName>
</protein>
<organism evidence="1">
    <name type="scientific">Rhizophora mucronata</name>
    <name type="common">Asiatic mangrove</name>
    <dbReference type="NCBI Taxonomy" id="61149"/>
    <lineage>
        <taxon>Eukaryota</taxon>
        <taxon>Viridiplantae</taxon>
        <taxon>Streptophyta</taxon>
        <taxon>Embryophyta</taxon>
        <taxon>Tracheophyta</taxon>
        <taxon>Spermatophyta</taxon>
        <taxon>Magnoliopsida</taxon>
        <taxon>eudicotyledons</taxon>
        <taxon>Gunneridae</taxon>
        <taxon>Pentapetalae</taxon>
        <taxon>rosids</taxon>
        <taxon>fabids</taxon>
        <taxon>Malpighiales</taxon>
        <taxon>Rhizophoraceae</taxon>
        <taxon>Rhizophora</taxon>
    </lineage>
</organism>
<evidence type="ECO:0000313" key="1">
    <source>
        <dbReference type="EMBL" id="MBX71229.1"/>
    </source>
</evidence>
<name>A0A2P2QW39_RHIMU</name>